<accession>A0ABW2SLA0</accession>
<proteinExistence type="predicted"/>
<dbReference type="SUPFAM" id="SSF51445">
    <property type="entry name" value="(Trans)glycosidases"/>
    <property type="match status" value="1"/>
</dbReference>
<dbReference type="Pfam" id="PF19200">
    <property type="entry name" value="MupG_N"/>
    <property type="match status" value="2"/>
</dbReference>
<feature type="region of interest" description="Disordered" evidence="1">
    <location>
        <begin position="127"/>
        <end position="152"/>
    </location>
</feature>
<dbReference type="Proteomes" id="UP001596527">
    <property type="component" value="Unassembled WGS sequence"/>
</dbReference>
<dbReference type="InterPro" id="IPR029000">
    <property type="entry name" value="Cyclophilin-like_dom_sf"/>
</dbReference>
<organism evidence="4 5">
    <name type="scientific">Schaalia naturae</name>
    <dbReference type="NCBI Taxonomy" id="635203"/>
    <lineage>
        <taxon>Bacteria</taxon>
        <taxon>Bacillati</taxon>
        <taxon>Actinomycetota</taxon>
        <taxon>Actinomycetes</taxon>
        <taxon>Actinomycetales</taxon>
        <taxon>Actinomycetaceae</taxon>
        <taxon>Schaalia</taxon>
    </lineage>
</organism>
<feature type="region of interest" description="Disordered" evidence="1">
    <location>
        <begin position="362"/>
        <end position="393"/>
    </location>
</feature>
<dbReference type="SUPFAM" id="SSF50891">
    <property type="entry name" value="Cyclophilin-like"/>
    <property type="match status" value="1"/>
</dbReference>
<evidence type="ECO:0000259" key="2">
    <source>
        <dbReference type="Pfam" id="PF05913"/>
    </source>
</evidence>
<feature type="domain" description="6-phospho-N-acetylmuramidase C-terminal" evidence="2">
    <location>
        <begin position="279"/>
        <end position="366"/>
    </location>
</feature>
<feature type="domain" description="6-phospho-N-acetylmuramidase N-terminal" evidence="3">
    <location>
        <begin position="154"/>
        <end position="245"/>
    </location>
</feature>
<gene>
    <name evidence="4" type="ORF">ACFQWG_05535</name>
</gene>
<evidence type="ECO:0000313" key="4">
    <source>
        <dbReference type="EMBL" id="MFC7580670.1"/>
    </source>
</evidence>
<comment type="caution">
    <text evidence="4">The sequence shown here is derived from an EMBL/GenBank/DDBJ whole genome shotgun (WGS) entry which is preliminary data.</text>
</comment>
<dbReference type="EMBL" id="JBHTEF010000001">
    <property type="protein sequence ID" value="MFC7580670.1"/>
    <property type="molecule type" value="Genomic_DNA"/>
</dbReference>
<dbReference type="Gene3D" id="2.40.100.10">
    <property type="entry name" value="Cyclophilin-like"/>
    <property type="match status" value="1"/>
</dbReference>
<dbReference type="InterPro" id="IPR017853">
    <property type="entry name" value="GH"/>
</dbReference>
<feature type="domain" description="6-phospho-N-acetylmuramidase N-terminal" evidence="3">
    <location>
        <begin position="3"/>
        <end position="116"/>
    </location>
</feature>
<dbReference type="InterPro" id="IPR008589">
    <property type="entry name" value="MupG"/>
</dbReference>
<dbReference type="Gene3D" id="3.20.20.70">
    <property type="entry name" value="Aldolase class I"/>
    <property type="match status" value="1"/>
</dbReference>
<dbReference type="InterPro" id="IPR043797">
    <property type="entry name" value="MupG_N"/>
</dbReference>
<feature type="compositionally biased region" description="Basic and acidic residues" evidence="1">
    <location>
        <begin position="383"/>
        <end position="393"/>
    </location>
</feature>
<dbReference type="RefSeq" id="WP_380972945.1">
    <property type="nucleotide sequence ID" value="NZ_JBHTEF010000001.1"/>
</dbReference>
<dbReference type="PANTHER" id="PTHR38435:SF2">
    <property type="entry name" value="DUF871 DOMAIN-CONTAINING PROTEIN"/>
    <property type="match status" value="1"/>
</dbReference>
<dbReference type="InterPro" id="IPR013785">
    <property type="entry name" value="Aldolase_TIM"/>
</dbReference>
<dbReference type="PANTHER" id="PTHR38435">
    <property type="match status" value="1"/>
</dbReference>
<protein>
    <submittedName>
        <fullName evidence="4">MupG family TIM beta-alpha barrel fold protein</fullName>
    </submittedName>
</protein>
<keyword evidence="5" id="KW-1185">Reference proteome</keyword>
<sequence length="393" mass="41640">MTLGVSVFPAELDVARGTLAAASEAGAGTVFTSLHIPEDDPAMVRERAAAIAGLAHDRGMNLIADVEPRVTAAFGDDPWTVLRDLGVTRVRLDDGYTLEESARIARVLPVAFNASTVVPAQAAQAVVPGSCPASGTGGSAEPRPSDPDDPSAALALHNYYPRTWTGLSEEAVRDSARDWHEAGQLVGAFLSGDARRRGPLRAGLPTIEDLRDADPLVQLLVLEDCGCDQVLVGDPALAAGTWRRIARWIRQRVLEVPVVLDTGQPIGPALATALAAPDDTRPDDAQYLVRLRGSRARLRDMDLTGLRGGEPRPRGSLTVELDAAGRYRGEIALTRADLPGDPWVAVLGRVPAASRRLVDLAGGDQRLALSPRSASPTGATECPSHEQTDRRTP</sequence>
<name>A0ABW2SLA0_9ACTO</name>
<evidence type="ECO:0000256" key="1">
    <source>
        <dbReference type="SAM" id="MobiDB-lite"/>
    </source>
</evidence>
<evidence type="ECO:0000259" key="3">
    <source>
        <dbReference type="Pfam" id="PF19200"/>
    </source>
</evidence>
<dbReference type="Pfam" id="PF05913">
    <property type="entry name" value="MupG_C"/>
    <property type="match status" value="1"/>
</dbReference>
<reference evidence="5" key="1">
    <citation type="journal article" date="2019" name="Int. J. Syst. Evol. Microbiol.">
        <title>The Global Catalogue of Microorganisms (GCM) 10K type strain sequencing project: providing services to taxonomists for standard genome sequencing and annotation.</title>
        <authorList>
            <consortium name="The Broad Institute Genomics Platform"/>
            <consortium name="The Broad Institute Genome Sequencing Center for Infectious Disease"/>
            <person name="Wu L."/>
            <person name="Ma J."/>
        </authorList>
    </citation>
    <scope>NUCLEOTIDE SEQUENCE [LARGE SCALE GENOMIC DNA]</scope>
    <source>
        <strain evidence="5">CCUG 56698</strain>
    </source>
</reference>
<evidence type="ECO:0000313" key="5">
    <source>
        <dbReference type="Proteomes" id="UP001596527"/>
    </source>
</evidence>
<dbReference type="InterPro" id="IPR043894">
    <property type="entry name" value="MupG_C"/>
</dbReference>